<proteinExistence type="predicted"/>
<dbReference type="EMBL" id="BMKI01000006">
    <property type="protein sequence ID" value="GGC94723.1"/>
    <property type="molecule type" value="Genomic_DNA"/>
</dbReference>
<gene>
    <name evidence="1" type="ORF">GCM10011573_25450</name>
</gene>
<dbReference type="RefSeq" id="WP_088270574.1">
    <property type="nucleotide sequence ID" value="NZ_BMKI01000006.1"/>
</dbReference>
<sequence length="69" mass="8097">MFGKAKVLSRKQVKEICSIFKCQKNEFVARKFEDGYLVSVRSKEYRVKFSEGFSPKIVYAKEVQRVAKK</sequence>
<comment type="caution">
    <text evidence="1">The sequence shown here is derived from an EMBL/GenBank/DDBJ whole genome shotgun (WGS) entry which is preliminary data.</text>
</comment>
<evidence type="ECO:0000313" key="1">
    <source>
        <dbReference type="EMBL" id="GGC94723.1"/>
    </source>
</evidence>
<keyword evidence="2" id="KW-1185">Reference proteome</keyword>
<organism evidence="1 2">
    <name type="scientific">Enterococcus wangshanyuanii</name>
    <dbReference type="NCBI Taxonomy" id="2005703"/>
    <lineage>
        <taxon>Bacteria</taxon>
        <taxon>Bacillati</taxon>
        <taxon>Bacillota</taxon>
        <taxon>Bacilli</taxon>
        <taxon>Lactobacillales</taxon>
        <taxon>Enterococcaceae</taxon>
        <taxon>Enterococcus</taxon>
    </lineage>
</organism>
<reference evidence="2" key="1">
    <citation type="journal article" date="2019" name="Int. J. Syst. Evol. Microbiol.">
        <title>The Global Catalogue of Microorganisms (GCM) 10K type strain sequencing project: providing services to taxonomists for standard genome sequencing and annotation.</title>
        <authorList>
            <consortium name="The Broad Institute Genomics Platform"/>
            <consortium name="The Broad Institute Genome Sequencing Center for Infectious Disease"/>
            <person name="Wu L."/>
            <person name="Ma J."/>
        </authorList>
    </citation>
    <scope>NUCLEOTIDE SEQUENCE [LARGE SCALE GENOMIC DNA]</scope>
    <source>
        <strain evidence="2">CGMCC 1.15942</strain>
    </source>
</reference>
<evidence type="ECO:0000313" key="2">
    <source>
        <dbReference type="Proteomes" id="UP000630615"/>
    </source>
</evidence>
<accession>A0ABQ1PCT4</accession>
<protein>
    <submittedName>
        <fullName evidence="1">Uncharacterized protein</fullName>
    </submittedName>
</protein>
<dbReference type="Proteomes" id="UP000630615">
    <property type="component" value="Unassembled WGS sequence"/>
</dbReference>
<name>A0ABQ1PCT4_9ENTE</name>